<dbReference type="GO" id="GO:0016020">
    <property type="term" value="C:membrane"/>
    <property type="evidence" value="ECO:0007669"/>
    <property type="project" value="InterPro"/>
</dbReference>
<feature type="domain" description="Signal transduction histidine kinase subgroup 3 dimerisation and phosphoacceptor" evidence="5">
    <location>
        <begin position="210"/>
        <end position="274"/>
    </location>
</feature>
<protein>
    <submittedName>
        <fullName evidence="6">Two-component system, NarL family, sensor histidine kinase DesK</fullName>
    </submittedName>
</protein>
<evidence type="ECO:0000259" key="5">
    <source>
        <dbReference type="Pfam" id="PF07730"/>
    </source>
</evidence>
<evidence type="ECO:0000256" key="2">
    <source>
        <dbReference type="ARBA" id="ARBA00022777"/>
    </source>
</evidence>
<keyword evidence="1" id="KW-0808">Transferase</keyword>
<sequence length="424" mass="44641">MVVTARAPDVRVRSPYSRRAKGATRSRSDTVVPLAGKAFPARLVYTVHAGVCFGIGVLGLLGPLRDVRSWPVSLVAAGYAVALIAVHLVGFGYGRIRFRGPALALQAVLGLVPVFQLGVAWSVLSSFFVGSVLLVAKPLVSLPVLVFVSSGVGVMSARAGAGPSIADGLHGAALTAVAAGAVFGLAWFVRLAAERENGRRELTTRVVAEERMRFSRDTHDLLGLSLSAITLKVELIRRLVDAQPAQAQQELTELVTMSRQALADVRSVAAGQRELSLADECAAAAAVLTSAGVTVRFDPVLPEGLPEAVATTFATVLRESVTNVVRHSKATWCEFAFGAGGGEAWLTVANDGVVPGEAEPCEEEHGSGLRNLAHRVSLHGGELTAGAGPGGTHLLRASVPLELFGVGARSWFDPFRAIRRRWRS</sequence>
<keyword evidence="4" id="KW-1133">Transmembrane helix</keyword>
<dbReference type="AlphaFoldDB" id="A0A1H5A211"/>
<keyword evidence="4" id="KW-0812">Transmembrane</keyword>
<evidence type="ECO:0000256" key="3">
    <source>
        <dbReference type="ARBA" id="ARBA00023012"/>
    </source>
</evidence>
<feature type="transmembrane region" description="Helical" evidence="4">
    <location>
        <begin position="103"/>
        <end position="121"/>
    </location>
</feature>
<evidence type="ECO:0000313" key="7">
    <source>
        <dbReference type="Proteomes" id="UP000199622"/>
    </source>
</evidence>
<feature type="transmembrane region" description="Helical" evidence="4">
    <location>
        <begin position="169"/>
        <end position="189"/>
    </location>
</feature>
<dbReference type="GO" id="GO:0000155">
    <property type="term" value="F:phosphorelay sensor kinase activity"/>
    <property type="evidence" value="ECO:0007669"/>
    <property type="project" value="InterPro"/>
</dbReference>
<keyword evidence="2 6" id="KW-0418">Kinase</keyword>
<dbReference type="CDD" id="cd16917">
    <property type="entry name" value="HATPase_UhpB-NarQ-NarX-like"/>
    <property type="match status" value="1"/>
</dbReference>
<dbReference type="SUPFAM" id="SSF55874">
    <property type="entry name" value="ATPase domain of HSP90 chaperone/DNA topoisomerase II/histidine kinase"/>
    <property type="match status" value="1"/>
</dbReference>
<dbReference type="PANTHER" id="PTHR24421">
    <property type="entry name" value="NITRATE/NITRITE SENSOR PROTEIN NARX-RELATED"/>
    <property type="match status" value="1"/>
</dbReference>
<dbReference type="InterPro" id="IPR011712">
    <property type="entry name" value="Sig_transdc_His_kin_sub3_dim/P"/>
</dbReference>
<dbReference type="Pfam" id="PF07730">
    <property type="entry name" value="HisKA_3"/>
    <property type="match status" value="1"/>
</dbReference>
<name>A0A1H5A211_9PSEU</name>
<evidence type="ECO:0000256" key="1">
    <source>
        <dbReference type="ARBA" id="ARBA00022679"/>
    </source>
</evidence>
<dbReference type="Proteomes" id="UP000199622">
    <property type="component" value="Unassembled WGS sequence"/>
</dbReference>
<evidence type="ECO:0000313" key="6">
    <source>
        <dbReference type="EMBL" id="SED35958.1"/>
    </source>
</evidence>
<accession>A0A1H5A211</accession>
<dbReference type="InterPro" id="IPR036890">
    <property type="entry name" value="HATPase_C_sf"/>
</dbReference>
<dbReference type="PANTHER" id="PTHR24421:SF63">
    <property type="entry name" value="SENSOR HISTIDINE KINASE DESK"/>
    <property type="match status" value="1"/>
</dbReference>
<keyword evidence="3" id="KW-0902">Two-component regulatory system</keyword>
<dbReference type="EMBL" id="FNSO01000004">
    <property type="protein sequence ID" value="SED35958.1"/>
    <property type="molecule type" value="Genomic_DNA"/>
</dbReference>
<proteinExistence type="predicted"/>
<evidence type="ECO:0000256" key="4">
    <source>
        <dbReference type="SAM" id="Phobius"/>
    </source>
</evidence>
<dbReference type="InterPro" id="IPR050482">
    <property type="entry name" value="Sensor_HK_TwoCompSys"/>
</dbReference>
<gene>
    <name evidence="6" type="ORF">SAMN04489727_7554</name>
</gene>
<dbReference type="STRING" id="208445.SAMN04489727_7554"/>
<reference evidence="7" key="1">
    <citation type="submission" date="2016-10" db="EMBL/GenBank/DDBJ databases">
        <authorList>
            <person name="Varghese N."/>
            <person name="Submissions S."/>
        </authorList>
    </citation>
    <scope>NUCLEOTIDE SEQUENCE [LARGE SCALE GENOMIC DNA]</scope>
    <source>
        <strain evidence="7">DSM 44544</strain>
    </source>
</reference>
<dbReference type="Gene3D" id="1.20.5.1930">
    <property type="match status" value="1"/>
</dbReference>
<feature type="transmembrane region" description="Helical" evidence="4">
    <location>
        <begin position="70"/>
        <end position="91"/>
    </location>
</feature>
<organism evidence="6 7">
    <name type="scientific">Amycolatopsis tolypomycina</name>
    <dbReference type="NCBI Taxonomy" id="208445"/>
    <lineage>
        <taxon>Bacteria</taxon>
        <taxon>Bacillati</taxon>
        <taxon>Actinomycetota</taxon>
        <taxon>Actinomycetes</taxon>
        <taxon>Pseudonocardiales</taxon>
        <taxon>Pseudonocardiaceae</taxon>
        <taxon>Amycolatopsis</taxon>
    </lineage>
</organism>
<dbReference type="GO" id="GO:0046983">
    <property type="term" value="F:protein dimerization activity"/>
    <property type="evidence" value="ECO:0007669"/>
    <property type="project" value="InterPro"/>
</dbReference>
<dbReference type="Gene3D" id="3.30.565.10">
    <property type="entry name" value="Histidine kinase-like ATPase, C-terminal domain"/>
    <property type="match status" value="1"/>
</dbReference>
<feature type="transmembrane region" description="Helical" evidence="4">
    <location>
        <begin position="43"/>
        <end position="64"/>
    </location>
</feature>
<keyword evidence="7" id="KW-1185">Reference proteome</keyword>
<feature type="transmembrane region" description="Helical" evidence="4">
    <location>
        <begin position="127"/>
        <end position="148"/>
    </location>
</feature>
<keyword evidence="4" id="KW-0472">Membrane</keyword>